<reference evidence="4" key="1">
    <citation type="submission" date="2021-02" db="EMBL/GenBank/DDBJ databases">
        <authorList>
            <person name="Dougan E. K."/>
            <person name="Rhodes N."/>
            <person name="Thang M."/>
            <person name="Chan C."/>
        </authorList>
    </citation>
    <scope>NUCLEOTIDE SEQUENCE</scope>
</reference>
<evidence type="ECO:0000256" key="1">
    <source>
        <dbReference type="SAM" id="MobiDB-lite"/>
    </source>
</evidence>
<dbReference type="EMBL" id="CAJNNV010002938">
    <property type="protein sequence ID" value="CAE8588101.1"/>
    <property type="molecule type" value="Genomic_DNA"/>
</dbReference>
<dbReference type="AlphaFoldDB" id="A0A813HKK5"/>
<organism evidence="4 5">
    <name type="scientific">Polarella glacialis</name>
    <name type="common">Dinoflagellate</name>
    <dbReference type="NCBI Taxonomy" id="89957"/>
    <lineage>
        <taxon>Eukaryota</taxon>
        <taxon>Sar</taxon>
        <taxon>Alveolata</taxon>
        <taxon>Dinophyceae</taxon>
        <taxon>Suessiales</taxon>
        <taxon>Suessiaceae</taxon>
        <taxon>Polarella</taxon>
    </lineage>
</organism>
<keyword evidence="2" id="KW-0812">Transmembrane</keyword>
<protein>
    <submittedName>
        <fullName evidence="4">Uncharacterized protein</fullName>
    </submittedName>
</protein>
<accession>A0A813HKK5</accession>
<keyword evidence="2" id="KW-0472">Membrane</keyword>
<evidence type="ECO:0000313" key="3">
    <source>
        <dbReference type="EMBL" id="CAE8588101.1"/>
    </source>
</evidence>
<sequence length="223" mass="23823">MAAFSSPAFTIASGGTPVRACLPKCERVQQLQAESERSQGAKARTAVLASATFTAAALRARRRPFRRQTLRGPVCRRAASDEEANEQLPSRDFSDPLAQALKGGPPLRLVPGGGLAFEVGEGGGASRVKWGVLKEAVDEASVDRSPEAESRRAELRATAATSLVNIDDEERARRRIAGLAFAAFAFVLSAYLLWTQAAWYSRAGVFPVIALAYGFLLSAEEGL</sequence>
<dbReference type="Proteomes" id="UP000626109">
    <property type="component" value="Unassembled WGS sequence"/>
</dbReference>
<dbReference type="EMBL" id="CAJNNW010001426">
    <property type="protein sequence ID" value="CAE8638268.1"/>
    <property type="molecule type" value="Genomic_DNA"/>
</dbReference>
<evidence type="ECO:0000256" key="2">
    <source>
        <dbReference type="SAM" id="Phobius"/>
    </source>
</evidence>
<proteinExistence type="predicted"/>
<dbReference type="Proteomes" id="UP000654075">
    <property type="component" value="Unassembled WGS sequence"/>
</dbReference>
<keyword evidence="2" id="KW-1133">Transmembrane helix</keyword>
<feature type="region of interest" description="Disordered" evidence="1">
    <location>
        <begin position="69"/>
        <end position="93"/>
    </location>
</feature>
<evidence type="ECO:0000313" key="5">
    <source>
        <dbReference type="Proteomes" id="UP000626109"/>
    </source>
</evidence>
<name>A0A813HKK5_POLGL</name>
<comment type="caution">
    <text evidence="4">The sequence shown here is derived from an EMBL/GenBank/DDBJ whole genome shotgun (WGS) entry which is preliminary data.</text>
</comment>
<evidence type="ECO:0000313" key="4">
    <source>
        <dbReference type="EMBL" id="CAE8638268.1"/>
    </source>
</evidence>
<evidence type="ECO:0000313" key="6">
    <source>
        <dbReference type="Proteomes" id="UP000654075"/>
    </source>
</evidence>
<gene>
    <name evidence="3" type="ORF">PGLA1383_LOCUS6914</name>
    <name evidence="4" type="ORF">PGLA2088_LOCUS1827</name>
</gene>
<keyword evidence="6" id="KW-1185">Reference proteome</keyword>
<feature type="transmembrane region" description="Helical" evidence="2">
    <location>
        <begin position="176"/>
        <end position="194"/>
    </location>
</feature>